<keyword evidence="2 3" id="KW-1015">Disulfide bond</keyword>
<dbReference type="EMBL" id="UYJE01003670">
    <property type="protein sequence ID" value="VDI21356.1"/>
    <property type="molecule type" value="Genomic_DNA"/>
</dbReference>
<evidence type="ECO:0000313" key="6">
    <source>
        <dbReference type="Proteomes" id="UP000596742"/>
    </source>
</evidence>
<dbReference type="PROSITE" id="PS50070">
    <property type="entry name" value="KRINGLE_2"/>
    <property type="match status" value="2"/>
</dbReference>
<keyword evidence="1 3" id="KW-0420">Kringle</keyword>
<name>A0A8B6DMG1_MYTGA</name>
<dbReference type="PANTHER" id="PTHR24261:SF7">
    <property type="entry name" value="KRINGLE DOMAIN-CONTAINING PROTEIN"/>
    <property type="match status" value="1"/>
</dbReference>
<evidence type="ECO:0000256" key="2">
    <source>
        <dbReference type="ARBA" id="ARBA00023157"/>
    </source>
</evidence>
<feature type="domain" description="Kringle" evidence="4">
    <location>
        <begin position="191"/>
        <end position="261"/>
    </location>
</feature>
<evidence type="ECO:0000313" key="5">
    <source>
        <dbReference type="EMBL" id="VDI21356.1"/>
    </source>
</evidence>
<dbReference type="InterPro" id="IPR038178">
    <property type="entry name" value="Kringle_sf"/>
</dbReference>
<dbReference type="Pfam" id="PF00051">
    <property type="entry name" value="Kringle"/>
    <property type="match status" value="2"/>
</dbReference>
<comment type="caution">
    <text evidence="3">Lacks conserved residue(s) required for the propagation of feature annotation.</text>
</comment>
<dbReference type="InterPro" id="IPR050759">
    <property type="entry name" value="Serine_protease_kringle"/>
</dbReference>
<dbReference type="InterPro" id="IPR013806">
    <property type="entry name" value="Kringle-like"/>
</dbReference>
<keyword evidence="6" id="KW-1185">Reference proteome</keyword>
<sequence>MPTTTNFTEAKITEDDFSSTVLETAVGETTTVPSSPQQKNWTILGAADCFWTTSLDYSGTISYTVSGIPCQYWNTKSQHVIWNLPEDKTARKTNYCRESTYSEGGPGCYTSNANVLWEYCFIVKCDACGIDERLPVIPFGTTSHFHIAKFIAMVFTCDTLTPGTSVDHCPVAQCGSDDQWTTDYSTSCTHDDCYTDSTTYQGKVTCTSSGIPCIVWFNKPYKPAGPDMYTNYCRDPDGSGAPWCYTSDSNVPWDFCPVPKCF</sequence>
<evidence type="ECO:0000256" key="3">
    <source>
        <dbReference type="PROSITE-ProRule" id="PRU00121"/>
    </source>
</evidence>
<feature type="domain" description="Kringle" evidence="4">
    <location>
        <begin position="48"/>
        <end position="125"/>
    </location>
</feature>
<evidence type="ECO:0000259" key="4">
    <source>
        <dbReference type="PROSITE" id="PS50070"/>
    </source>
</evidence>
<organism evidence="5 6">
    <name type="scientific">Mytilus galloprovincialis</name>
    <name type="common">Mediterranean mussel</name>
    <dbReference type="NCBI Taxonomy" id="29158"/>
    <lineage>
        <taxon>Eukaryota</taxon>
        <taxon>Metazoa</taxon>
        <taxon>Spiralia</taxon>
        <taxon>Lophotrochozoa</taxon>
        <taxon>Mollusca</taxon>
        <taxon>Bivalvia</taxon>
        <taxon>Autobranchia</taxon>
        <taxon>Pteriomorphia</taxon>
        <taxon>Mytilida</taxon>
        <taxon>Mytiloidea</taxon>
        <taxon>Mytilidae</taxon>
        <taxon>Mytilinae</taxon>
        <taxon>Mytilus</taxon>
    </lineage>
</organism>
<reference evidence="5" key="1">
    <citation type="submission" date="2018-11" db="EMBL/GenBank/DDBJ databases">
        <authorList>
            <person name="Alioto T."/>
            <person name="Alioto T."/>
        </authorList>
    </citation>
    <scope>NUCLEOTIDE SEQUENCE</scope>
</reference>
<dbReference type="OrthoDB" id="6041507at2759"/>
<evidence type="ECO:0000256" key="1">
    <source>
        <dbReference type="ARBA" id="ARBA00022572"/>
    </source>
</evidence>
<accession>A0A8B6DMG1</accession>
<protein>
    <recommendedName>
        <fullName evidence="4">Kringle domain-containing protein</fullName>
    </recommendedName>
</protein>
<feature type="disulfide bond" evidence="3">
    <location>
        <begin position="233"/>
        <end position="256"/>
    </location>
</feature>
<dbReference type="AlphaFoldDB" id="A0A8B6DMG1"/>
<comment type="caution">
    <text evidence="5">The sequence shown here is derived from an EMBL/GenBank/DDBJ whole genome shotgun (WGS) entry which is preliminary data.</text>
</comment>
<dbReference type="SUPFAM" id="SSF57440">
    <property type="entry name" value="Kringle-like"/>
    <property type="match status" value="2"/>
</dbReference>
<dbReference type="PRINTS" id="PR00018">
    <property type="entry name" value="KRINGLE"/>
</dbReference>
<dbReference type="InterPro" id="IPR000001">
    <property type="entry name" value="Kringle"/>
</dbReference>
<proteinExistence type="predicted"/>
<dbReference type="PANTHER" id="PTHR24261">
    <property type="entry name" value="PLASMINOGEN-RELATED"/>
    <property type="match status" value="1"/>
</dbReference>
<gene>
    <name evidence="5" type="ORF">MGAL_10B034856</name>
</gene>
<dbReference type="Proteomes" id="UP000596742">
    <property type="component" value="Unassembled WGS sequence"/>
</dbReference>
<dbReference type="Gene3D" id="2.40.20.10">
    <property type="entry name" value="Plasminogen Kringle 4"/>
    <property type="match status" value="2"/>
</dbReference>
<dbReference type="SMART" id="SM00130">
    <property type="entry name" value="KR"/>
    <property type="match status" value="2"/>
</dbReference>